<dbReference type="Pfam" id="PF00348">
    <property type="entry name" value="polyprenyl_synt"/>
    <property type="match status" value="1"/>
</dbReference>
<dbReference type="InterPro" id="IPR008949">
    <property type="entry name" value="Isoprenoid_synthase_dom_sf"/>
</dbReference>
<keyword evidence="6" id="KW-0414">Isoprene biosynthesis</keyword>
<dbReference type="GO" id="GO:0016114">
    <property type="term" value="P:terpenoid biosynthetic process"/>
    <property type="evidence" value="ECO:0007669"/>
    <property type="project" value="UniProtKB-ARBA"/>
</dbReference>
<organism evidence="8 9">
    <name type="scientific">Desulfosalsimonas propionicica</name>
    <dbReference type="NCBI Taxonomy" id="332175"/>
    <lineage>
        <taxon>Bacteria</taxon>
        <taxon>Pseudomonadati</taxon>
        <taxon>Thermodesulfobacteriota</taxon>
        <taxon>Desulfobacteria</taxon>
        <taxon>Desulfobacterales</taxon>
        <taxon>Desulfosalsimonadaceae</taxon>
        <taxon>Desulfosalsimonas</taxon>
    </lineage>
</organism>
<dbReference type="GO" id="GO:0005737">
    <property type="term" value="C:cytoplasm"/>
    <property type="evidence" value="ECO:0007669"/>
    <property type="project" value="UniProtKB-ARBA"/>
</dbReference>
<comment type="similarity">
    <text evidence="2 7">Belongs to the FPP/GGPP synthase family.</text>
</comment>
<evidence type="ECO:0000313" key="8">
    <source>
        <dbReference type="EMBL" id="MBA2880658.1"/>
    </source>
</evidence>
<dbReference type="PANTHER" id="PTHR43281:SF1">
    <property type="entry name" value="FARNESYL DIPHOSPHATE SYNTHASE"/>
    <property type="match status" value="1"/>
</dbReference>
<dbReference type="GO" id="GO:0004161">
    <property type="term" value="F:dimethylallyltranstransferase activity"/>
    <property type="evidence" value="ECO:0007669"/>
    <property type="project" value="UniProtKB-EC"/>
</dbReference>
<evidence type="ECO:0000256" key="1">
    <source>
        <dbReference type="ARBA" id="ARBA00001946"/>
    </source>
</evidence>
<dbReference type="CDD" id="cd00685">
    <property type="entry name" value="Trans_IPPS_HT"/>
    <property type="match status" value="1"/>
</dbReference>
<evidence type="ECO:0000256" key="3">
    <source>
        <dbReference type="ARBA" id="ARBA00022679"/>
    </source>
</evidence>
<dbReference type="SUPFAM" id="SSF48576">
    <property type="entry name" value="Terpenoid synthases"/>
    <property type="match status" value="1"/>
</dbReference>
<evidence type="ECO:0000256" key="7">
    <source>
        <dbReference type="RuleBase" id="RU004466"/>
    </source>
</evidence>
<dbReference type="SFLD" id="SFLDG01017">
    <property type="entry name" value="Polyprenyl_Transferase_Like"/>
    <property type="match status" value="1"/>
</dbReference>
<dbReference type="EC" id="2.5.1.10" evidence="8"/>
<dbReference type="InterPro" id="IPR053378">
    <property type="entry name" value="Prenyl_diphosphate_synthase"/>
</dbReference>
<evidence type="ECO:0000256" key="4">
    <source>
        <dbReference type="ARBA" id="ARBA00022723"/>
    </source>
</evidence>
<dbReference type="PANTHER" id="PTHR43281">
    <property type="entry name" value="FARNESYL DIPHOSPHATE SYNTHASE"/>
    <property type="match status" value="1"/>
</dbReference>
<dbReference type="EC" id="2.5.1.29" evidence="8"/>
<protein>
    <submittedName>
        <fullName evidence="8">Geranylgeranyl diphosphate synthase type II</fullName>
        <ecNumber evidence="8">2.5.1.1</ecNumber>
        <ecNumber evidence="8">2.5.1.10</ecNumber>
        <ecNumber evidence="8">2.5.1.29</ecNumber>
    </submittedName>
</protein>
<proteinExistence type="inferred from homology"/>
<dbReference type="NCBIfam" id="NF045485">
    <property type="entry name" value="FPPsyn"/>
    <property type="match status" value="1"/>
</dbReference>
<dbReference type="AlphaFoldDB" id="A0A7W0C7N4"/>
<evidence type="ECO:0000256" key="5">
    <source>
        <dbReference type="ARBA" id="ARBA00022842"/>
    </source>
</evidence>
<dbReference type="SFLD" id="SFLDS00005">
    <property type="entry name" value="Isoprenoid_Synthase_Type_I"/>
    <property type="match status" value="1"/>
</dbReference>
<evidence type="ECO:0000256" key="6">
    <source>
        <dbReference type="ARBA" id="ARBA00023229"/>
    </source>
</evidence>
<keyword evidence="9" id="KW-1185">Reference proteome</keyword>
<keyword evidence="5" id="KW-0460">Magnesium</keyword>
<reference evidence="8 9" key="1">
    <citation type="submission" date="2020-07" db="EMBL/GenBank/DDBJ databases">
        <title>Genomic Encyclopedia of Type Strains, Phase IV (KMG-IV): sequencing the most valuable type-strain genomes for metagenomic binning, comparative biology and taxonomic classification.</title>
        <authorList>
            <person name="Goeker M."/>
        </authorList>
    </citation>
    <scope>NUCLEOTIDE SEQUENCE [LARGE SCALE GENOMIC DNA]</scope>
    <source>
        <strain evidence="8 9">DSM 17721</strain>
    </source>
</reference>
<dbReference type="RefSeq" id="WP_181550320.1">
    <property type="nucleotide sequence ID" value="NZ_JACDUS010000002.1"/>
</dbReference>
<dbReference type="PROSITE" id="PS00723">
    <property type="entry name" value="POLYPRENYL_SYNTHASE_1"/>
    <property type="match status" value="1"/>
</dbReference>
<dbReference type="GO" id="GO:0046872">
    <property type="term" value="F:metal ion binding"/>
    <property type="evidence" value="ECO:0007669"/>
    <property type="project" value="UniProtKB-KW"/>
</dbReference>
<accession>A0A7W0C7N4</accession>
<comment type="caution">
    <text evidence="8">The sequence shown here is derived from an EMBL/GenBank/DDBJ whole genome shotgun (WGS) entry which is preliminary data.</text>
</comment>
<keyword evidence="4" id="KW-0479">Metal-binding</keyword>
<dbReference type="FunFam" id="1.10.600.10:FF:000001">
    <property type="entry name" value="Geranylgeranyl diphosphate synthase"/>
    <property type="match status" value="1"/>
</dbReference>
<gene>
    <name evidence="8" type="ORF">HNR65_000976</name>
</gene>
<keyword evidence="3 7" id="KW-0808">Transferase</keyword>
<dbReference type="InterPro" id="IPR000092">
    <property type="entry name" value="Polyprenyl_synt"/>
</dbReference>
<dbReference type="EC" id="2.5.1.1" evidence="8"/>
<comment type="cofactor">
    <cofactor evidence="1">
        <name>Mg(2+)</name>
        <dbReference type="ChEBI" id="CHEBI:18420"/>
    </cofactor>
</comment>
<dbReference type="Gene3D" id="1.10.600.10">
    <property type="entry name" value="Farnesyl Diphosphate Synthase"/>
    <property type="match status" value="1"/>
</dbReference>
<evidence type="ECO:0000256" key="2">
    <source>
        <dbReference type="ARBA" id="ARBA00006706"/>
    </source>
</evidence>
<dbReference type="EMBL" id="JACDUS010000002">
    <property type="protein sequence ID" value="MBA2880658.1"/>
    <property type="molecule type" value="Genomic_DNA"/>
</dbReference>
<dbReference type="Proteomes" id="UP000525298">
    <property type="component" value="Unassembled WGS sequence"/>
</dbReference>
<dbReference type="GO" id="GO:0004311">
    <property type="term" value="F:geranylgeranyl diphosphate synthase activity"/>
    <property type="evidence" value="ECO:0007669"/>
    <property type="project" value="UniProtKB-EC"/>
</dbReference>
<evidence type="ECO:0000313" key="9">
    <source>
        <dbReference type="Proteomes" id="UP000525298"/>
    </source>
</evidence>
<dbReference type="PROSITE" id="PS00444">
    <property type="entry name" value="POLYPRENYL_SYNTHASE_2"/>
    <property type="match status" value="1"/>
</dbReference>
<name>A0A7W0C7N4_9BACT</name>
<sequence length="306" mass="32026">MNNLKNQARSFDLAGYLKSHQDRINKHLAALLSCGPEPSRVCAAMCHSLMAPGKRLRPVLCMAAAEAAGGSADKAVLQAGCAIEMIHTYSLIHDDLPAMDDDQLRRGRPTCHVAFDEATAILAGDALLTLAFEILAGCAKLDPEKAAGILESIDVISKAAGYCGMIEGQMQDMAGEGQGLALADLKQMHELKTGALIRASIETGGLLAGADEAGKQALTTYAGHIGLAFQVTDDILNVCGNPGRMGKASGTDTARAKSTYPSLMGIDAARDYAADLISKALQAIEIFGNKAAPLTALAAYIVERDK</sequence>
<dbReference type="InterPro" id="IPR033749">
    <property type="entry name" value="Polyprenyl_synt_CS"/>
</dbReference>
<dbReference type="GO" id="GO:0004337">
    <property type="term" value="F:(2E,6E)-farnesyl diphosphate synthase activity"/>
    <property type="evidence" value="ECO:0007669"/>
    <property type="project" value="UniProtKB-EC"/>
</dbReference>